<accession>A0A5M9JY82</accession>
<name>A0A5M9JY82_MONFR</name>
<feature type="compositionally biased region" description="Low complexity" evidence="1">
    <location>
        <begin position="126"/>
        <end position="141"/>
    </location>
</feature>
<dbReference type="Proteomes" id="UP000322873">
    <property type="component" value="Unassembled WGS sequence"/>
</dbReference>
<evidence type="ECO:0000256" key="1">
    <source>
        <dbReference type="SAM" id="MobiDB-lite"/>
    </source>
</evidence>
<organism evidence="2 3">
    <name type="scientific">Monilinia fructicola</name>
    <name type="common">Brown rot fungus</name>
    <name type="synonym">Ciboria fructicola</name>
    <dbReference type="NCBI Taxonomy" id="38448"/>
    <lineage>
        <taxon>Eukaryota</taxon>
        <taxon>Fungi</taxon>
        <taxon>Dikarya</taxon>
        <taxon>Ascomycota</taxon>
        <taxon>Pezizomycotina</taxon>
        <taxon>Leotiomycetes</taxon>
        <taxon>Helotiales</taxon>
        <taxon>Sclerotiniaceae</taxon>
        <taxon>Monilinia</taxon>
    </lineage>
</organism>
<feature type="compositionally biased region" description="Basic and acidic residues" evidence="1">
    <location>
        <begin position="100"/>
        <end position="122"/>
    </location>
</feature>
<protein>
    <submittedName>
        <fullName evidence="2">Uncharacterized protein</fullName>
    </submittedName>
</protein>
<gene>
    <name evidence="2" type="ORF">EYC84_003426</name>
</gene>
<feature type="compositionally biased region" description="Low complexity" evidence="1">
    <location>
        <begin position="57"/>
        <end position="71"/>
    </location>
</feature>
<comment type="caution">
    <text evidence="2">The sequence shown here is derived from an EMBL/GenBank/DDBJ whole genome shotgun (WGS) entry which is preliminary data.</text>
</comment>
<sequence length="170" mass="18540">MTSGSGGFFDSPTSQKPLQPNYWGQQQPQSANQNGPAIMTPIEDSPITPMGEKVYLSPYSSQYSSPATASTDANGRNPNGDPWPTDRKSSFGQGGGSMAEKLKAREKARRKKEEEVMNERNQIELQNMQNVQNVQNVQNQNITPVLGHPGYGREGARGLTSEDARRGDAV</sequence>
<dbReference type="VEuPathDB" id="FungiDB:MFRU_003g00450"/>
<dbReference type="EMBL" id="VICG01000004">
    <property type="protein sequence ID" value="KAA8572856.1"/>
    <property type="molecule type" value="Genomic_DNA"/>
</dbReference>
<feature type="compositionally biased region" description="Polar residues" evidence="1">
    <location>
        <begin position="11"/>
        <end position="35"/>
    </location>
</feature>
<evidence type="ECO:0000313" key="2">
    <source>
        <dbReference type="EMBL" id="KAA8572856.1"/>
    </source>
</evidence>
<evidence type="ECO:0000313" key="3">
    <source>
        <dbReference type="Proteomes" id="UP000322873"/>
    </source>
</evidence>
<feature type="compositionally biased region" description="Basic and acidic residues" evidence="1">
    <location>
        <begin position="154"/>
        <end position="170"/>
    </location>
</feature>
<keyword evidence="3" id="KW-1185">Reference proteome</keyword>
<proteinExistence type="predicted"/>
<reference evidence="2 3" key="1">
    <citation type="submission" date="2019-06" db="EMBL/GenBank/DDBJ databases">
        <title>Genome Sequence of the Brown Rot Fungal Pathogen Monilinia fructicola.</title>
        <authorList>
            <person name="De Miccolis Angelini R.M."/>
            <person name="Landi L."/>
            <person name="Abate D."/>
            <person name="Pollastro S."/>
            <person name="Romanazzi G."/>
            <person name="Faretra F."/>
        </authorList>
    </citation>
    <scope>NUCLEOTIDE SEQUENCE [LARGE SCALE GENOMIC DNA]</scope>
    <source>
        <strain evidence="2 3">Mfrc123</strain>
    </source>
</reference>
<dbReference type="AlphaFoldDB" id="A0A5M9JY82"/>
<feature type="region of interest" description="Disordered" evidence="1">
    <location>
        <begin position="1"/>
        <end position="170"/>
    </location>
</feature>